<proteinExistence type="predicted"/>
<dbReference type="Gene3D" id="2.80.10.50">
    <property type="match status" value="1"/>
</dbReference>
<protein>
    <recommendedName>
        <fullName evidence="1">Ricin B lectin domain-containing protein</fullName>
    </recommendedName>
</protein>
<name>A0A8H3HUU2_9AGAM</name>
<dbReference type="Pfam" id="PF14200">
    <property type="entry name" value="RicinB_lectin_2"/>
    <property type="match status" value="1"/>
</dbReference>
<dbReference type="InterPro" id="IPR035992">
    <property type="entry name" value="Ricin_B-like_lectins"/>
</dbReference>
<dbReference type="AlphaFoldDB" id="A0A8H3HUU2"/>
<organism evidence="2 3">
    <name type="scientific">Rhizoctonia solani</name>
    <dbReference type="NCBI Taxonomy" id="456999"/>
    <lineage>
        <taxon>Eukaryota</taxon>
        <taxon>Fungi</taxon>
        <taxon>Dikarya</taxon>
        <taxon>Basidiomycota</taxon>
        <taxon>Agaricomycotina</taxon>
        <taxon>Agaricomycetes</taxon>
        <taxon>Cantharellales</taxon>
        <taxon>Ceratobasidiaceae</taxon>
        <taxon>Rhizoctonia</taxon>
    </lineage>
</organism>
<dbReference type="InterPro" id="IPR000772">
    <property type="entry name" value="Ricin_B_lectin"/>
</dbReference>
<gene>
    <name evidence="2" type="ORF">RDB_LOCUS32395</name>
</gene>
<dbReference type="CDD" id="cd23455">
    <property type="entry name" value="beta-trefoil_Ricin_RSA"/>
    <property type="match status" value="1"/>
</dbReference>
<reference evidence="2" key="1">
    <citation type="submission" date="2021-01" db="EMBL/GenBank/DDBJ databases">
        <authorList>
            <person name="Kaushik A."/>
        </authorList>
    </citation>
    <scope>NUCLEOTIDE SEQUENCE</scope>
    <source>
        <strain evidence="2">AG5</strain>
    </source>
</reference>
<dbReference type="EMBL" id="CAJNJQ010000652">
    <property type="protein sequence ID" value="CAE7091616.1"/>
    <property type="molecule type" value="Genomic_DNA"/>
</dbReference>
<dbReference type="Proteomes" id="UP000663827">
    <property type="component" value="Unassembled WGS sequence"/>
</dbReference>
<evidence type="ECO:0000259" key="1">
    <source>
        <dbReference type="SMART" id="SM00458"/>
    </source>
</evidence>
<evidence type="ECO:0000313" key="2">
    <source>
        <dbReference type="EMBL" id="CAE7091616.1"/>
    </source>
</evidence>
<comment type="caution">
    <text evidence="2">The sequence shown here is derived from an EMBL/GenBank/DDBJ whole genome shotgun (WGS) entry which is preliminary data.</text>
</comment>
<evidence type="ECO:0000313" key="3">
    <source>
        <dbReference type="Proteomes" id="UP000663827"/>
    </source>
</evidence>
<dbReference type="PROSITE" id="PS50231">
    <property type="entry name" value="RICIN_B_LECTIN"/>
    <property type="match status" value="1"/>
</dbReference>
<feature type="domain" description="Ricin B lectin" evidence="1">
    <location>
        <begin position="22"/>
        <end position="156"/>
    </location>
</feature>
<accession>A0A8H3HUU2</accession>
<dbReference type="SUPFAM" id="SSF50370">
    <property type="entry name" value="Ricin B-like lectins"/>
    <property type="match status" value="1"/>
</dbReference>
<sequence length="158" mass="17521">MSDPVPDQPSCSCQGHAPPIPPGTYHIKNVMSGTVLDLQSSGLAEGTLIFAWSYLGGKNQKWKLDPSGHGKTIVIRSVHANSYMSVPYQLNAQEILPKASYTAQQWVVTRADRGFYLSPVQYPDYVVDLFYGSSANSAKVGLWKNHQGDNQKWYFIPD</sequence>
<dbReference type="SMART" id="SM00458">
    <property type="entry name" value="RICIN"/>
    <property type="match status" value="1"/>
</dbReference>